<feature type="transmembrane region" description="Helical" evidence="7">
    <location>
        <begin position="48"/>
        <end position="67"/>
    </location>
</feature>
<evidence type="ECO:0000256" key="2">
    <source>
        <dbReference type="ARBA" id="ARBA00009298"/>
    </source>
</evidence>
<feature type="transmembrane region" description="Helical" evidence="7">
    <location>
        <begin position="12"/>
        <end position="36"/>
    </location>
</feature>
<comment type="caution">
    <text evidence="9">The sequence shown here is derived from an EMBL/GenBank/DDBJ whole genome shotgun (WGS) entry which is preliminary data.</text>
</comment>
<evidence type="ECO:0000256" key="1">
    <source>
        <dbReference type="ARBA" id="ARBA00004651"/>
    </source>
</evidence>
<keyword evidence="6 7" id="KW-0472">Membrane</keyword>
<name>A0A2S4JHM8_9SPIO</name>
<evidence type="ECO:0000256" key="6">
    <source>
        <dbReference type="ARBA" id="ARBA00023136"/>
    </source>
</evidence>
<gene>
    <name evidence="9" type="ORF">AU468_11545</name>
</gene>
<comment type="similarity">
    <text evidence="2">Belongs to the MgtC/SapB family.</text>
</comment>
<feature type="domain" description="MgtC/SapB/SrpB/YhiD N-terminal" evidence="8">
    <location>
        <begin position="20"/>
        <end position="148"/>
    </location>
</feature>
<keyword evidence="10" id="KW-1185">Reference proteome</keyword>
<proteinExistence type="inferred from homology"/>
<organism evidence="9 10">
    <name type="scientific">Alkalispirochaeta sphaeroplastigenens</name>
    <dbReference type="NCBI Taxonomy" id="1187066"/>
    <lineage>
        <taxon>Bacteria</taxon>
        <taxon>Pseudomonadati</taxon>
        <taxon>Spirochaetota</taxon>
        <taxon>Spirochaetia</taxon>
        <taxon>Spirochaetales</taxon>
        <taxon>Spirochaetaceae</taxon>
        <taxon>Alkalispirochaeta</taxon>
    </lineage>
</organism>
<evidence type="ECO:0000256" key="5">
    <source>
        <dbReference type="ARBA" id="ARBA00022989"/>
    </source>
</evidence>
<dbReference type="InterPro" id="IPR003416">
    <property type="entry name" value="MgtC/SapB/SrpB/YhiD_fam"/>
</dbReference>
<accession>A0A2S4JHM8</accession>
<evidence type="ECO:0000256" key="3">
    <source>
        <dbReference type="ARBA" id="ARBA00022475"/>
    </source>
</evidence>
<evidence type="ECO:0000256" key="4">
    <source>
        <dbReference type="ARBA" id="ARBA00022692"/>
    </source>
</evidence>
<dbReference type="AlphaFoldDB" id="A0A2S4JHM8"/>
<keyword evidence="3" id="KW-1003">Cell membrane</keyword>
<reference evidence="10" key="1">
    <citation type="submission" date="2015-12" db="EMBL/GenBank/DDBJ databases">
        <authorList>
            <person name="Lodha T.D."/>
            <person name="Chintalapati S."/>
            <person name="Chintalapati V.R."/>
            <person name="Sravanthi T."/>
        </authorList>
    </citation>
    <scope>NUCLEOTIDE SEQUENCE [LARGE SCALE GENOMIC DNA]</scope>
    <source>
        <strain evidence="10">JC133</strain>
    </source>
</reference>
<protein>
    <recommendedName>
        <fullName evidence="8">MgtC/SapB/SrpB/YhiD N-terminal domain-containing protein</fullName>
    </recommendedName>
</protein>
<sequence length="230" mass="25088">MLDPILNVSITSVWVMLMRLGFALLAGMVVGLERAWSNQPAGMRTHMILALGACGVMLLSQLIPLRFADAAMGGDPGRMAAQVISGIGFLGGGAILKFGFNVRGLTTAATIWTISVVGLVFGAGFYLLGLCMTVLLFFNLHIMERIEDLFLVRQDMRIITVVFDSTSLVIKDITRAVREAVAVKKISIQEEVEASETEIQIICRISETQSIRKIFDMIKGLGPVKQIKID</sequence>
<evidence type="ECO:0000313" key="10">
    <source>
        <dbReference type="Proteomes" id="UP000237350"/>
    </source>
</evidence>
<comment type="subcellular location">
    <subcellularLocation>
        <location evidence="1">Cell membrane</location>
        <topology evidence="1">Multi-pass membrane protein</topology>
    </subcellularLocation>
</comment>
<keyword evidence="5 7" id="KW-1133">Transmembrane helix</keyword>
<dbReference type="PRINTS" id="PR01837">
    <property type="entry name" value="MGTCSAPBPROT"/>
</dbReference>
<dbReference type="PANTHER" id="PTHR33778:SF1">
    <property type="entry name" value="MAGNESIUM TRANSPORTER YHID-RELATED"/>
    <property type="match status" value="1"/>
</dbReference>
<evidence type="ECO:0000259" key="8">
    <source>
        <dbReference type="Pfam" id="PF02308"/>
    </source>
</evidence>
<dbReference type="Proteomes" id="UP000237350">
    <property type="component" value="Unassembled WGS sequence"/>
</dbReference>
<evidence type="ECO:0000313" key="9">
    <source>
        <dbReference type="EMBL" id="POQ99013.1"/>
    </source>
</evidence>
<feature type="transmembrane region" description="Helical" evidence="7">
    <location>
        <begin position="112"/>
        <end position="138"/>
    </location>
</feature>
<dbReference type="InterPro" id="IPR049177">
    <property type="entry name" value="MgtC_SapB_SrpB_YhiD_N"/>
</dbReference>
<dbReference type="PANTHER" id="PTHR33778">
    <property type="entry name" value="PROTEIN MGTC"/>
    <property type="match status" value="1"/>
</dbReference>
<dbReference type="Pfam" id="PF02308">
    <property type="entry name" value="MgtC"/>
    <property type="match status" value="1"/>
</dbReference>
<keyword evidence="4 7" id="KW-0812">Transmembrane</keyword>
<feature type="transmembrane region" description="Helical" evidence="7">
    <location>
        <begin position="79"/>
        <end position="100"/>
    </location>
</feature>
<dbReference type="GO" id="GO:0005886">
    <property type="term" value="C:plasma membrane"/>
    <property type="evidence" value="ECO:0007669"/>
    <property type="project" value="UniProtKB-SubCell"/>
</dbReference>
<dbReference type="EMBL" id="LPWH01000112">
    <property type="protein sequence ID" value="POQ99013.1"/>
    <property type="molecule type" value="Genomic_DNA"/>
</dbReference>
<evidence type="ECO:0000256" key="7">
    <source>
        <dbReference type="SAM" id="Phobius"/>
    </source>
</evidence>